<dbReference type="Gene3D" id="2.60.40.1180">
    <property type="entry name" value="Golgi alpha-mannosidase II"/>
    <property type="match status" value="1"/>
</dbReference>
<dbReference type="Pfam" id="PF01636">
    <property type="entry name" value="APH"/>
    <property type="match status" value="1"/>
</dbReference>
<dbReference type="STRING" id="441119.SAMN04488047_1103"/>
<evidence type="ECO:0000256" key="3">
    <source>
        <dbReference type="ARBA" id="ARBA00006219"/>
    </source>
</evidence>
<keyword evidence="9" id="KW-0547">Nucleotide-binding</keyword>
<evidence type="ECO:0000256" key="1">
    <source>
        <dbReference type="ARBA" id="ARBA00001595"/>
    </source>
</evidence>
<name>A0A1I5S251_9RHOB</name>
<dbReference type="Gene3D" id="3.90.400.10">
    <property type="entry name" value="Oligo-1,6-glucosidase, Domain 2"/>
    <property type="match status" value="1"/>
</dbReference>
<dbReference type="InterPro" id="IPR006047">
    <property type="entry name" value="GH13_cat_dom"/>
</dbReference>
<keyword evidence="8" id="KW-0479">Metal-binding</keyword>
<evidence type="ECO:0000256" key="2">
    <source>
        <dbReference type="ARBA" id="ARBA00005496"/>
    </source>
</evidence>
<dbReference type="InterPro" id="IPR002575">
    <property type="entry name" value="Aminoglycoside_PTrfase"/>
</dbReference>
<dbReference type="PANTHER" id="PTHR10357:SF219">
    <property type="entry name" value="MALTOSE ALPHA-D-GLUCOSYLTRANSFERASE"/>
    <property type="match status" value="1"/>
</dbReference>
<dbReference type="GO" id="GO:0047471">
    <property type="term" value="F:maltose alpha-D-glucosyltransferase activity"/>
    <property type="evidence" value="ECO:0007669"/>
    <property type="project" value="UniProtKB-EC"/>
</dbReference>
<protein>
    <recommendedName>
        <fullName evidence="6">Maltokinase</fullName>
        <ecNumber evidence="4">2.7.1.175</ecNumber>
        <ecNumber evidence="5">5.4.99.16</ecNumber>
    </recommendedName>
    <alternativeName>
        <fullName evidence="14">Maltose alpha-D-glucosyltransferase</fullName>
    </alternativeName>
    <alternativeName>
        <fullName evidence="13">Maltose-1-phosphate synthase</fullName>
    </alternativeName>
</protein>
<evidence type="ECO:0000256" key="8">
    <source>
        <dbReference type="ARBA" id="ARBA00022723"/>
    </source>
</evidence>
<evidence type="ECO:0000256" key="10">
    <source>
        <dbReference type="ARBA" id="ARBA00022837"/>
    </source>
</evidence>
<dbReference type="SUPFAM" id="SSF51445">
    <property type="entry name" value="(Trans)glycosidases"/>
    <property type="match status" value="1"/>
</dbReference>
<dbReference type="Proteomes" id="UP000199356">
    <property type="component" value="Unassembled WGS sequence"/>
</dbReference>
<evidence type="ECO:0000313" key="18">
    <source>
        <dbReference type="Proteomes" id="UP000199356"/>
    </source>
</evidence>
<dbReference type="SMART" id="SM00642">
    <property type="entry name" value="Aamy"/>
    <property type="match status" value="1"/>
</dbReference>
<evidence type="ECO:0000256" key="14">
    <source>
        <dbReference type="ARBA" id="ARBA00031378"/>
    </source>
</evidence>
<comment type="catalytic activity">
    <reaction evidence="1">
        <text>D-maltose = alpha,alpha-trehalose</text>
        <dbReference type="Rhea" id="RHEA:15145"/>
        <dbReference type="ChEBI" id="CHEBI:16551"/>
        <dbReference type="ChEBI" id="CHEBI:17306"/>
        <dbReference type="EC" id="5.4.99.16"/>
    </reaction>
</comment>
<dbReference type="InterPro" id="IPR040999">
    <property type="entry name" value="Mak_N_cap"/>
</dbReference>
<dbReference type="InterPro" id="IPR012810">
    <property type="entry name" value="TreS/a-amylase_N"/>
</dbReference>
<dbReference type="GO" id="GO:0046872">
    <property type="term" value="F:metal ion binding"/>
    <property type="evidence" value="ECO:0007669"/>
    <property type="project" value="UniProtKB-KW"/>
</dbReference>
<dbReference type="InterPro" id="IPR045857">
    <property type="entry name" value="O16G_dom_2"/>
</dbReference>
<dbReference type="Pfam" id="PF16657">
    <property type="entry name" value="Malt_amylase_C"/>
    <property type="match status" value="1"/>
</dbReference>
<dbReference type="InterPro" id="IPR013780">
    <property type="entry name" value="Glyco_hydro_b"/>
</dbReference>
<evidence type="ECO:0000256" key="12">
    <source>
        <dbReference type="ARBA" id="ARBA00023235"/>
    </source>
</evidence>
<dbReference type="Pfam" id="PF18085">
    <property type="entry name" value="Mak_N_cap"/>
    <property type="match status" value="1"/>
</dbReference>
<evidence type="ECO:0000256" key="5">
    <source>
        <dbReference type="ARBA" id="ARBA00012619"/>
    </source>
</evidence>
<evidence type="ECO:0000256" key="9">
    <source>
        <dbReference type="ARBA" id="ARBA00022741"/>
    </source>
</evidence>
<dbReference type="InterPro" id="IPR017853">
    <property type="entry name" value="GH"/>
</dbReference>
<keyword evidence="12" id="KW-0413">Isomerase</keyword>
<keyword evidence="7 17" id="KW-0808">Transferase</keyword>
<dbReference type="GO" id="GO:0005524">
    <property type="term" value="F:ATP binding"/>
    <property type="evidence" value="ECO:0007669"/>
    <property type="project" value="UniProtKB-KW"/>
</dbReference>
<dbReference type="PANTHER" id="PTHR10357">
    <property type="entry name" value="ALPHA-AMYLASE FAMILY MEMBER"/>
    <property type="match status" value="1"/>
</dbReference>
<gene>
    <name evidence="17" type="ORF">SAMN04488047_1103</name>
</gene>
<dbReference type="EMBL" id="FOXA01000010">
    <property type="protein sequence ID" value="SFP64785.1"/>
    <property type="molecule type" value="Genomic_DNA"/>
</dbReference>
<dbReference type="FunFam" id="3.20.20.80:FF:000055">
    <property type="entry name" value="Trehalose synthase"/>
    <property type="match status" value="1"/>
</dbReference>
<evidence type="ECO:0000256" key="4">
    <source>
        <dbReference type="ARBA" id="ARBA00011962"/>
    </source>
</evidence>
<evidence type="ECO:0000256" key="11">
    <source>
        <dbReference type="ARBA" id="ARBA00022840"/>
    </source>
</evidence>
<sequence>MMDAKADLKPAVEGMVADWYKDAVIYQLHVKAFQDSNGDGIGDFKGLMQRLDHVQELGATAVWLLPFYPSPLRDDGYDIAEYKEINSSYGTMEDFQAFVDEAHRRGLRVITELVINHTSDQHPWFQRARNAPKDSPERDFYVWSDDPTKWPETRIIFNDTETSNWTWDPVAEQYFWHRFYSHQPDLNFDNPEVLKEVLDVMHFWLDMGVDGLRLDAIPYLVERDGTNNENLPETHQVLKKIRADLDAHYEGKMLLAEANQWPEDTRPYFGEGDECHMGFHFPLMPRMYMAVAQEDRHAITDIIRQTPDIPEDCQWGIFLRNHDELTLEMVTDRERDYLWETYAADKRARINMGIRRRLAPLMQNDRRKIELLNSMLFTMPGTPILYYGDEIGMGDNYYLGDRDGVRTPMQWSADRNAGFSRAVPQQLFLPTIQDPVYGYEAVNVEAQHSSPSSLLNWMKRMVGVRQRHQVFGRGDIELLYPLNRKVLAYIRRSENEAVLCVANLARSAQAVEIDLSQFEGRVPIELTGQVAFPPIGLLPYLVTLPAYGFYWFLLAEEEEAPSWHTPATPVMPDFLTLTTRDGKISTALAGRAGQDFQRETLPKFLPLQRWFGGKGRKLNSVSVTPLAELANGKHMISVVDANVEGETQRYFLPLSAHWDETALTLSPRLPATLAKLRRTNRVGALLDGAADEAMGHALLDALRGEETLESDKGRIEFRKTDRLDEIQEEGDARLLSAEQSNASIAFGQDIILKLYRRLQEGTQPDIEIARFLTAETEFTASPPLLGTIEWVGNDGTVTTLAAASKFVANQGDAWTYVTEALDREMETRDLDTLETEPGAPAESPVMGGSLDLGRLLGRRTAELHLALASGKPDSAFSAEPIDAEDVATLVDTVRAEFARTMERLASHTDALPEEARETAQRVLQHRDALAGRLESLKSMGPSGQQCRIHGDYHLGQVLVVQNDVLIIDFEGEPSRSLEERRAKSPPMRDVAGMLRSFDYALWSAMRRRIEKGGDPAKTSELVSSWRAATQGEFLSAYREQMDAASLHPSDEAFERALLDLFLIQKAAYEVDYEMSMRPAWVDIPLEGLLALLDDSGVSQ</sequence>
<dbReference type="Pfam" id="PF00128">
    <property type="entry name" value="Alpha-amylase"/>
    <property type="match status" value="1"/>
</dbReference>
<evidence type="ECO:0000313" key="17">
    <source>
        <dbReference type="EMBL" id="SFP64785.1"/>
    </source>
</evidence>
<dbReference type="InterPro" id="IPR011009">
    <property type="entry name" value="Kinase-like_dom_sf"/>
</dbReference>
<evidence type="ECO:0000256" key="7">
    <source>
        <dbReference type="ARBA" id="ARBA00022679"/>
    </source>
</evidence>
<dbReference type="NCBIfam" id="TIGR02456">
    <property type="entry name" value="treS_nterm"/>
    <property type="match status" value="1"/>
</dbReference>
<reference evidence="17 18" key="1">
    <citation type="submission" date="2016-10" db="EMBL/GenBank/DDBJ databases">
        <authorList>
            <person name="de Groot N.N."/>
        </authorList>
    </citation>
    <scope>NUCLEOTIDE SEQUENCE [LARGE SCALE GENOMIC DNA]</scope>
    <source>
        <strain evidence="17 18">DSM 19547</strain>
    </source>
</reference>
<evidence type="ECO:0000256" key="15">
    <source>
        <dbReference type="ARBA" id="ARBA00049067"/>
    </source>
</evidence>
<organism evidence="17 18">
    <name type="scientific">Tranquillimonas alkanivorans</name>
    <dbReference type="NCBI Taxonomy" id="441119"/>
    <lineage>
        <taxon>Bacteria</taxon>
        <taxon>Pseudomonadati</taxon>
        <taxon>Pseudomonadota</taxon>
        <taxon>Alphaproteobacteria</taxon>
        <taxon>Rhodobacterales</taxon>
        <taxon>Roseobacteraceae</taxon>
        <taxon>Tranquillimonas</taxon>
    </lineage>
</organism>
<dbReference type="GO" id="GO:0005975">
    <property type="term" value="P:carbohydrate metabolic process"/>
    <property type="evidence" value="ECO:0007669"/>
    <property type="project" value="InterPro"/>
</dbReference>
<comment type="similarity">
    <text evidence="3">Belongs to the aminoglycoside phosphotransferase family.</text>
</comment>
<comment type="catalytic activity">
    <reaction evidence="15">
        <text>D-maltose + ATP = alpha-maltose 1-phosphate + ADP + H(+)</text>
        <dbReference type="Rhea" id="RHEA:31915"/>
        <dbReference type="ChEBI" id="CHEBI:15378"/>
        <dbReference type="ChEBI" id="CHEBI:17306"/>
        <dbReference type="ChEBI" id="CHEBI:30616"/>
        <dbReference type="ChEBI" id="CHEBI:63576"/>
        <dbReference type="ChEBI" id="CHEBI:456216"/>
        <dbReference type="EC" id="2.7.1.175"/>
    </reaction>
</comment>
<dbReference type="SUPFAM" id="SSF56112">
    <property type="entry name" value="Protein kinase-like (PK-like)"/>
    <property type="match status" value="1"/>
</dbReference>
<evidence type="ECO:0000259" key="16">
    <source>
        <dbReference type="SMART" id="SM00642"/>
    </source>
</evidence>
<dbReference type="InterPro" id="IPR032091">
    <property type="entry name" value="Malt_amylase-like_C"/>
</dbReference>
<dbReference type="NCBIfam" id="TIGR02457">
    <property type="entry name" value="TreS_Cterm"/>
    <property type="match status" value="1"/>
</dbReference>
<dbReference type="EC" id="2.7.1.175" evidence="4"/>
<dbReference type="InterPro" id="IPR012811">
    <property type="entry name" value="TreS_maltokin_C_dom"/>
</dbReference>
<dbReference type="CDD" id="cd11334">
    <property type="entry name" value="AmyAc_TreS"/>
    <property type="match status" value="1"/>
</dbReference>
<dbReference type="Gene3D" id="3.20.20.80">
    <property type="entry name" value="Glycosidases"/>
    <property type="match status" value="1"/>
</dbReference>
<dbReference type="SUPFAM" id="SSF51011">
    <property type="entry name" value="Glycosyl hydrolase domain"/>
    <property type="match status" value="1"/>
</dbReference>
<accession>A0A1I5S251</accession>
<dbReference type="OrthoDB" id="9805159at2"/>
<proteinExistence type="inferred from homology"/>
<keyword evidence="18" id="KW-1185">Reference proteome</keyword>
<evidence type="ECO:0000256" key="6">
    <source>
        <dbReference type="ARBA" id="ARBA00013882"/>
    </source>
</evidence>
<keyword evidence="11" id="KW-0067">ATP-binding</keyword>
<dbReference type="AlphaFoldDB" id="A0A1I5S251"/>
<evidence type="ECO:0000256" key="13">
    <source>
        <dbReference type="ARBA" id="ARBA00031251"/>
    </source>
</evidence>
<dbReference type="Gene3D" id="3.90.1200.10">
    <property type="match status" value="1"/>
</dbReference>
<dbReference type="GO" id="GO:0016740">
    <property type="term" value="F:transferase activity"/>
    <property type="evidence" value="ECO:0007669"/>
    <property type="project" value="UniProtKB-KW"/>
</dbReference>
<keyword evidence="10" id="KW-0106">Calcium</keyword>
<dbReference type="EC" id="5.4.99.16" evidence="5"/>
<feature type="domain" description="Glycosyl hydrolase family 13 catalytic" evidence="16">
    <location>
        <begin position="27"/>
        <end position="421"/>
    </location>
</feature>
<comment type="similarity">
    <text evidence="2">Belongs to the glycosyl hydrolase 13 family. TreS subfamily.</text>
</comment>